<feature type="signal peptide" evidence="2">
    <location>
        <begin position="1"/>
        <end position="17"/>
    </location>
</feature>
<keyword evidence="2" id="KW-0732">Signal</keyword>
<keyword evidence="4" id="KW-1185">Reference proteome</keyword>
<protein>
    <submittedName>
        <fullName evidence="3">Uncharacterized protein</fullName>
    </submittedName>
</protein>
<accession>A0A6G0TDL2</accession>
<evidence type="ECO:0000256" key="2">
    <source>
        <dbReference type="SAM" id="SignalP"/>
    </source>
</evidence>
<dbReference type="EMBL" id="VYZN01000041">
    <property type="protein sequence ID" value="KAE9531249.1"/>
    <property type="molecule type" value="Genomic_DNA"/>
</dbReference>
<name>A0A6G0TDL2_APHGL</name>
<feature type="region of interest" description="Disordered" evidence="1">
    <location>
        <begin position="258"/>
        <end position="284"/>
    </location>
</feature>
<reference evidence="3 4" key="1">
    <citation type="submission" date="2019-08" db="EMBL/GenBank/DDBJ databases">
        <title>The genome of the soybean aphid Biotype 1, its phylome, world population structure and adaptation to the North American continent.</title>
        <authorList>
            <person name="Giordano R."/>
            <person name="Donthu R.K."/>
            <person name="Hernandez A.G."/>
            <person name="Wright C.L."/>
            <person name="Zimin A.V."/>
        </authorList>
    </citation>
    <scope>NUCLEOTIDE SEQUENCE [LARGE SCALE GENOMIC DNA]</scope>
    <source>
        <tissue evidence="3">Whole aphids</tissue>
    </source>
</reference>
<proteinExistence type="predicted"/>
<organism evidence="3 4">
    <name type="scientific">Aphis glycines</name>
    <name type="common">Soybean aphid</name>
    <dbReference type="NCBI Taxonomy" id="307491"/>
    <lineage>
        <taxon>Eukaryota</taxon>
        <taxon>Metazoa</taxon>
        <taxon>Ecdysozoa</taxon>
        <taxon>Arthropoda</taxon>
        <taxon>Hexapoda</taxon>
        <taxon>Insecta</taxon>
        <taxon>Pterygota</taxon>
        <taxon>Neoptera</taxon>
        <taxon>Paraneoptera</taxon>
        <taxon>Hemiptera</taxon>
        <taxon>Sternorrhyncha</taxon>
        <taxon>Aphidomorpha</taxon>
        <taxon>Aphidoidea</taxon>
        <taxon>Aphididae</taxon>
        <taxon>Aphidini</taxon>
        <taxon>Aphis</taxon>
        <taxon>Aphis</taxon>
    </lineage>
</organism>
<dbReference type="AlphaFoldDB" id="A0A6G0TDL2"/>
<dbReference type="Proteomes" id="UP000475862">
    <property type="component" value="Unassembled WGS sequence"/>
</dbReference>
<sequence length="363" mass="42389">MHSSSFCLMYTLCIVLSRQTCVQKSSFDDLFSKPAIFQQKLSDTNCFPFIVNPPIASKYLLDPIYLDHQVFLIFYKTLAQQSNDNRFYQTLCNFQHQMFLHLFFYQSQKQPIYNVTSCIQTCEFRYSVNSAADILQHQNYNPGVFMLFNVLLSLKTYYVLLHEIEPQKLTLEVLNLVKPKTYKIVLGTQRTTEIIRDNLGFLYYKNKKTENKIIKIGLVTGKLKPSTIRYNKIKKPHRWSERNDNDLLSLFEEHMTDDDNRSRRVSSSSSRKSNGMTNTPPSASIKRLRKPVNRFGDIVDLNEITLDCLDSSEKIRVAIRPDFAGTLPVFTTQSRYFSTPSRDMDIYRFLKISLEFIVVTKNK</sequence>
<evidence type="ECO:0000256" key="1">
    <source>
        <dbReference type="SAM" id="MobiDB-lite"/>
    </source>
</evidence>
<feature type="chain" id="PRO_5026145828" evidence="2">
    <location>
        <begin position="18"/>
        <end position="363"/>
    </location>
</feature>
<evidence type="ECO:0000313" key="4">
    <source>
        <dbReference type="Proteomes" id="UP000475862"/>
    </source>
</evidence>
<gene>
    <name evidence="3" type="ORF">AGLY_010455</name>
</gene>
<comment type="caution">
    <text evidence="3">The sequence shown here is derived from an EMBL/GenBank/DDBJ whole genome shotgun (WGS) entry which is preliminary data.</text>
</comment>
<dbReference type="OrthoDB" id="6641193at2759"/>
<evidence type="ECO:0000313" key="3">
    <source>
        <dbReference type="EMBL" id="KAE9531249.1"/>
    </source>
</evidence>